<dbReference type="InterPro" id="IPR004452">
    <property type="entry name" value="LutB/LldF"/>
</dbReference>
<dbReference type="InterPro" id="IPR017896">
    <property type="entry name" value="4Fe4S_Fe-S-bd"/>
</dbReference>
<dbReference type="GO" id="GO:0006089">
    <property type="term" value="P:lactate metabolic process"/>
    <property type="evidence" value="ECO:0007669"/>
    <property type="project" value="InterPro"/>
</dbReference>
<organism evidence="9">
    <name type="scientific">Candidatus Kentrum sp. DK</name>
    <dbReference type="NCBI Taxonomy" id="2126562"/>
    <lineage>
        <taxon>Bacteria</taxon>
        <taxon>Pseudomonadati</taxon>
        <taxon>Pseudomonadota</taxon>
        <taxon>Gammaproteobacteria</taxon>
        <taxon>Candidatus Kentrum</taxon>
    </lineage>
</organism>
<evidence type="ECO:0000256" key="5">
    <source>
        <dbReference type="ARBA" id="ARBA00022982"/>
    </source>
</evidence>
<dbReference type="EMBL" id="CAADEY010000008">
    <property type="protein sequence ID" value="VFJ44433.1"/>
    <property type="molecule type" value="Genomic_DNA"/>
</dbReference>
<dbReference type="InterPro" id="IPR003741">
    <property type="entry name" value="LUD_dom"/>
</dbReference>
<evidence type="ECO:0000259" key="8">
    <source>
        <dbReference type="PROSITE" id="PS51379"/>
    </source>
</evidence>
<sequence length="499" mass="54884">MPEPAPKTIPPVFRPRNFKAQARRALSDARLQAALARAHGGFVRKRKAAVDAFPDFQALREAGRAIRARALSHLDVYLTQYEANVIAHGGHVHWARTAAEARAIITGICRDAGARRITKGKSMIGEEIAINHALEQAGFQVTETDLGEYIIQLAGETPSHIIAPAVHKDRVQVAALFRQHHGEHAATGSGSEGSAEVSGLVDEARRVLRKKFLAADVGITGANFLVAETGSGVLVTNEGNGDLTATLPRVHLVMASIEKVVPSLADATVLLRLLARSATGQEMSGYTSFLTGPRRAGEGDGPEQYHVVLIDNGRSELLDSPFREILHCIRCGACLNYCPVYGAIGGHAYGWVYPGPMGAVLTPLLLGSREARDLPHACTLNGRCREVCPVKIPLPDLIRRHRIAAWQQKDTPRSSRWFLRGLVLLARHPRRYARLAGIGIKTLKRLGGRRFGQLRRLPFLGRWIGSRELPNPERETFQAQWRQRMKKSNRSNPTIFIQR</sequence>
<reference evidence="9" key="1">
    <citation type="submission" date="2019-02" db="EMBL/GenBank/DDBJ databases">
        <authorList>
            <person name="Gruber-Vodicka R. H."/>
            <person name="Seah K. B. B."/>
        </authorList>
    </citation>
    <scope>NUCLEOTIDE SEQUENCE</scope>
    <source>
        <strain evidence="9">BECK_DK161</strain>
    </source>
</reference>
<protein>
    <submittedName>
        <fullName evidence="9">L-lactate dehydrogenase complex protein LldF</fullName>
    </submittedName>
</protein>
<dbReference type="SUPFAM" id="SSF100950">
    <property type="entry name" value="NagB/RpiA/CoA transferase-like"/>
    <property type="match status" value="1"/>
</dbReference>
<evidence type="ECO:0000256" key="4">
    <source>
        <dbReference type="ARBA" id="ARBA00022737"/>
    </source>
</evidence>
<evidence type="ECO:0000256" key="6">
    <source>
        <dbReference type="ARBA" id="ARBA00023004"/>
    </source>
</evidence>
<dbReference type="PANTHER" id="PTHR47153">
    <property type="entry name" value="LACTATE UTILIZATION PROTEIN B"/>
    <property type="match status" value="1"/>
</dbReference>
<dbReference type="PANTHER" id="PTHR47153:SF2">
    <property type="entry name" value="LACTATE UTILIZATION PROTEIN B"/>
    <property type="match status" value="1"/>
</dbReference>
<keyword evidence="7" id="KW-0411">Iron-sulfur</keyword>
<dbReference type="PROSITE" id="PS00198">
    <property type="entry name" value="4FE4S_FER_1"/>
    <property type="match status" value="1"/>
</dbReference>
<dbReference type="InterPro" id="IPR024185">
    <property type="entry name" value="FTHF_cligase-like_sf"/>
</dbReference>
<proteinExistence type="predicted"/>
<keyword evidence="4" id="KW-0677">Repeat</keyword>
<evidence type="ECO:0000313" key="9">
    <source>
        <dbReference type="EMBL" id="VFJ44433.1"/>
    </source>
</evidence>
<evidence type="ECO:0000256" key="3">
    <source>
        <dbReference type="ARBA" id="ARBA00022723"/>
    </source>
</evidence>
<keyword evidence="1" id="KW-0813">Transport</keyword>
<evidence type="ECO:0000256" key="7">
    <source>
        <dbReference type="ARBA" id="ARBA00023014"/>
    </source>
</evidence>
<keyword evidence="5" id="KW-0249">Electron transport</keyword>
<dbReference type="NCBIfam" id="TIGR00273">
    <property type="entry name" value="LutB/LldF family L-lactate oxidation iron-sulfur protein"/>
    <property type="match status" value="1"/>
</dbReference>
<dbReference type="InterPro" id="IPR017900">
    <property type="entry name" value="4Fe4S_Fe_S_CS"/>
</dbReference>
<dbReference type="Gene3D" id="1.10.1060.10">
    <property type="entry name" value="Alpha-helical ferredoxin"/>
    <property type="match status" value="1"/>
</dbReference>
<dbReference type="GO" id="GO:0046872">
    <property type="term" value="F:metal ion binding"/>
    <property type="evidence" value="ECO:0007669"/>
    <property type="project" value="UniProtKB-KW"/>
</dbReference>
<dbReference type="GO" id="GO:0051539">
    <property type="term" value="F:4 iron, 4 sulfur cluster binding"/>
    <property type="evidence" value="ECO:0007669"/>
    <property type="project" value="UniProtKB-KW"/>
</dbReference>
<dbReference type="Pfam" id="PF02589">
    <property type="entry name" value="LUD_dom"/>
    <property type="match status" value="1"/>
</dbReference>
<accession>A0A450RYQ9</accession>
<evidence type="ECO:0000256" key="1">
    <source>
        <dbReference type="ARBA" id="ARBA00022448"/>
    </source>
</evidence>
<dbReference type="Gene3D" id="3.40.50.10420">
    <property type="entry name" value="NagB/RpiA/CoA transferase-like"/>
    <property type="match status" value="1"/>
</dbReference>
<dbReference type="InterPro" id="IPR037171">
    <property type="entry name" value="NagB/RpiA_transferase-like"/>
</dbReference>
<keyword evidence="6" id="KW-0408">Iron</keyword>
<dbReference type="AlphaFoldDB" id="A0A450RYQ9"/>
<keyword evidence="2" id="KW-0004">4Fe-4S</keyword>
<feature type="domain" description="4Fe-4S ferredoxin-type" evidence="8">
    <location>
        <begin position="319"/>
        <end position="349"/>
    </location>
</feature>
<dbReference type="Pfam" id="PF13183">
    <property type="entry name" value="Fer4_8"/>
    <property type="match status" value="1"/>
</dbReference>
<dbReference type="PROSITE" id="PS51379">
    <property type="entry name" value="4FE4S_FER_2"/>
    <property type="match status" value="1"/>
</dbReference>
<name>A0A450RYQ9_9GAMM</name>
<evidence type="ECO:0000256" key="2">
    <source>
        <dbReference type="ARBA" id="ARBA00022485"/>
    </source>
</evidence>
<dbReference type="InterPro" id="IPR009051">
    <property type="entry name" value="Helical_ferredxn"/>
</dbReference>
<dbReference type="SUPFAM" id="SSF46548">
    <property type="entry name" value="alpha-helical ferredoxin"/>
    <property type="match status" value="1"/>
</dbReference>
<keyword evidence="3" id="KW-0479">Metal-binding</keyword>
<gene>
    <name evidence="9" type="ORF">BECKDK2373C_GA0170839_10083</name>
</gene>